<organism evidence="2 3">
    <name type="scientific">Jatrophihabitans endophyticus</name>
    <dbReference type="NCBI Taxonomy" id="1206085"/>
    <lineage>
        <taxon>Bacteria</taxon>
        <taxon>Bacillati</taxon>
        <taxon>Actinomycetota</taxon>
        <taxon>Actinomycetes</taxon>
        <taxon>Jatrophihabitantales</taxon>
        <taxon>Jatrophihabitantaceae</taxon>
        <taxon>Jatrophihabitans</taxon>
    </lineage>
</organism>
<protein>
    <submittedName>
        <fullName evidence="2">Helix-turn-helix domain-containing protein</fullName>
    </submittedName>
</protein>
<accession>A0A1M5C5L6</accession>
<sequence length="284" mass="30553">MDLGHQVRVARTARGMSQQQLADSAGISLRTLRSIERGATSRPQRHSLTCLARAFGFTTAQTATFLASAAPNPTTSRLAPVVGRSLDVDAYLGTGQRPLNSATRVVSSNARMTIGPDRLSHYLDHSLLLEGRDHPVAHHWLLWGDDPSLDLDAVSADVTIGGTVAALLRIPGHDLLALRVALDPVLRPGVMHEVGVRWEFRHLADFPPASEPDFAMGWRDVPHLATVSVTFVDPSAPRRLWTTAGANPADLRVEGPISLDPTGSASVTRHVTAPGMVGISWTWS</sequence>
<dbReference type="PROSITE" id="PS50943">
    <property type="entry name" value="HTH_CROC1"/>
    <property type="match status" value="1"/>
</dbReference>
<dbReference type="Proteomes" id="UP000186132">
    <property type="component" value="Unassembled WGS sequence"/>
</dbReference>
<dbReference type="Gene3D" id="1.10.260.40">
    <property type="entry name" value="lambda repressor-like DNA-binding domains"/>
    <property type="match status" value="1"/>
</dbReference>
<name>A0A1M5C5L6_9ACTN</name>
<dbReference type="RefSeq" id="WP_073384651.1">
    <property type="nucleotide sequence ID" value="NZ_FQVU01000001.1"/>
</dbReference>
<evidence type="ECO:0000259" key="1">
    <source>
        <dbReference type="PROSITE" id="PS50943"/>
    </source>
</evidence>
<dbReference type="Pfam" id="PF13560">
    <property type="entry name" value="HTH_31"/>
    <property type="match status" value="1"/>
</dbReference>
<dbReference type="InterPro" id="IPR001387">
    <property type="entry name" value="Cro/C1-type_HTH"/>
</dbReference>
<dbReference type="SMART" id="SM00530">
    <property type="entry name" value="HTH_XRE"/>
    <property type="match status" value="1"/>
</dbReference>
<dbReference type="AlphaFoldDB" id="A0A1M5C5L6"/>
<keyword evidence="3" id="KW-1185">Reference proteome</keyword>
<dbReference type="EMBL" id="FQVU01000001">
    <property type="protein sequence ID" value="SHF49712.1"/>
    <property type="molecule type" value="Genomic_DNA"/>
</dbReference>
<dbReference type="CDD" id="cd00093">
    <property type="entry name" value="HTH_XRE"/>
    <property type="match status" value="1"/>
</dbReference>
<dbReference type="OrthoDB" id="5521004at2"/>
<proteinExistence type="predicted"/>
<evidence type="ECO:0000313" key="3">
    <source>
        <dbReference type="Proteomes" id="UP000186132"/>
    </source>
</evidence>
<reference evidence="2 3" key="1">
    <citation type="submission" date="2016-11" db="EMBL/GenBank/DDBJ databases">
        <authorList>
            <person name="Jaros S."/>
            <person name="Januszkiewicz K."/>
            <person name="Wedrychowicz H."/>
        </authorList>
    </citation>
    <scope>NUCLEOTIDE SEQUENCE [LARGE SCALE GENOMIC DNA]</scope>
    <source>
        <strain evidence="2 3">DSM 45627</strain>
    </source>
</reference>
<dbReference type="InterPro" id="IPR010982">
    <property type="entry name" value="Lambda_DNA-bd_dom_sf"/>
</dbReference>
<dbReference type="SUPFAM" id="SSF47413">
    <property type="entry name" value="lambda repressor-like DNA-binding domains"/>
    <property type="match status" value="1"/>
</dbReference>
<gene>
    <name evidence="2" type="ORF">SAMN05443575_0105</name>
</gene>
<evidence type="ECO:0000313" key="2">
    <source>
        <dbReference type="EMBL" id="SHF49712.1"/>
    </source>
</evidence>
<feature type="domain" description="HTH cro/C1-type" evidence="1">
    <location>
        <begin position="7"/>
        <end position="62"/>
    </location>
</feature>
<dbReference type="STRING" id="1206085.SAMN05443575_0105"/>
<dbReference type="GO" id="GO:0003677">
    <property type="term" value="F:DNA binding"/>
    <property type="evidence" value="ECO:0007669"/>
    <property type="project" value="InterPro"/>
</dbReference>